<evidence type="ECO:0000256" key="1">
    <source>
        <dbReference type="SAM" id="MobiDB-lite"/>
    </source>
</evidence>
<gene>
    <name evidence="2" type="ORF">A4U43_C03F7750</name>
</gene>
<proteinExistence type="predicted"/>
<dbReference type="AlphaFoldDB" id="A0A5P1F868"/>
<feature type="compositionally biased region" description="Basic residues" evidence="1">
    <location>
        <begin position="1"/>
        <end position="10"/>
    </location>
</feature>
<dbReference type="PANTHER" id="PTHR33696">
    <property type="entry name" value="T22J18.15-RELATED"/>
    <property type="match status" value="1"/>
</dbReference>
<organism evidence="2 3">
    <name type="scientific">Asparagus officinalis</name>
    <name type="common">Garden asparagus</name>
    <dbReference type="NCBI Taxonomy" id="4686"/>
    <lineage>
        <taxon>Eukaryota</taxon>
        <taxon>Viridiplantae</taxon>
        <taxon>Streptophyta</taxon>
        <taxon>Embryophyta</taxon>
        <taxon>Tracheophyta</taxon>
        <taxon>Spermatophyta</taxon>
        <taxon>Magnoliopsida</taxon>
        <taxon>Liliopsida</taxon>
        <taxon>Asparagales</taxon>
        <taxon>Asparagaceae</taxon>
        <taxon>Asparagoideae</taxon>
        <taxon>Asparagus</taxon>
    </lineage>
</organism>
<evidence type="ECO:0000313" key="2">
    <source>
        <dbReference type="EMBL" id="ONK74566.1"/>
    </source>
</evidence>
<dbReference type="Proteomes" id="UP000243459">
    <property type="component" value="Chromosome 3"/>
</dbReference>
<dbReference type="EMBL" id="CM007383">
    <property type="protein sequence ID" value="ONK74566.1"/>
    <property type="molecule type" value="Genomic_DNA"/>
</dbReference>
<sequence length="248" mass="27601">MNQNSHHRAHSMSSVPFSWENRPGISKIAPQADESPLSAQESPKSAQEIKPPPPPVPDDSPKRPMARHSTHVPLPPCPFQPISNRYAASKGWRRDEDPFLAAYMECTKSVKKNKGKGSNYKLSSGWGFSCKQGTGVREDVLVKVPQLKSHVGKLHGGDENVRLLFERTQRRQSVGNGNVGGHQGQSSFMWSLALLRSSYNEHAFALKGQHLSAEKLAGLGPRHFDQMRLPCDHEDHELSMTLLPVTFR</sequence>
<reference evidence="3" key="1">
    <citation type="journal article" date="2017" name="Nat. Commun.">
        <title>The asparagus genome sheds light on the origin and evolution of a young Y chromosome.</title>
        <authorList>
            <person name="Harkess A."/>
            <person name="Zhou J."/>
            <person name="Xu C."/>
            <person name="Bowers J.E."/>
            <person name="Van der Hulst R."/>
            <person name="Ayyampalayam S."/>
            <person name="Mercati F."/>
            <person name="Riccardi P."/>
            <person name="McKain M.R."/>
            <person name="Kakrana A."/>
            <person name="Tang H."/>
            <person name="Ray J."/>
            <person name="Groenendijk J."/>
            <person name="Arikit S."/>
            <person name="Mathioni S.M."/>
            <person name="Nakano M."/>
            <person name="Shan H."/>
            <person name="Telgmann-Rauber A."/>
            <person name="Kanno A."/>
            <person name="Yue Z."/>
            <person name="Chen H."/>
            <person name="Li W."/>
            <person name="Chen Y."/>
            <person name="Xu X."/>
            <person name="Zhang Y."/>
            <person name="Luo S."/>
            <person name="Chen H."/>
            <person name="Gao J."/>
            <person name="Mao Z."/>
            <person name="Pires J.C."/>
            <person name="Luo M."/>
            <person name="Kudrna D."/>
            <person name="Wing R.A."/>
            <person name="Meyers B.C."/>
            <person name="Yi K."/>
            <person name="Kong H."/>
            <person name="Lavrijsen P."/>
            <person name="Sunseri F."/>
            <person name="Falavigna A."/>
            <person name="Ye Y."/>
            <person name="Leebens-Mack J.H."/>
            <person name="Chen G."/>
        </authorList>
    </citation>
    <scope>NUCLEOTIDE SEQUENCE [LARGE SCALE GENOMIC DNA]</scope>
    <source>
        <strain evidence="3">cv. DH0086</strain>
    </source>
</reference>
<name>A0A5P1F868_ASPOF</name>
<dbReference type="PANTHER" id="PTHR33696:SF3">
    <property type="entry name" value="FLZ-TYPE DOMAIN-CONTAINING PROTEIN"/>
    <property type="match status" value="1"/>
</dbReference>
<dbReference type="Gramene" id="ONK74566">
    <property type="protein sequence ID" value="ONK74566"/>
    <property type="gene ID" value="A4U43_C03F7750"/>
</dbReference>
<accession>A0A5P1F868</accession>
<keyword evidence="3" id="KW-1185">Reference proteome</keyword>
<feature type="region of interest" description="Disordered" evidence="1">
    <location>
        <begin position="1"/>
        <end position="80"/>
    </location>
</feature>
<protein>
    <submittedName>
        <fullName evidence="2">Uncharacterized protein</fullName>
    </submittedName>
</protein>
<evidence type="ECO:0000313" key="3">
    <source>
        <dbReference type="Proteomes" id="UP000243459"/>
    </source>
</evidence>